<evidence type="ECO:0000313" key="2">
    <source>
        <dbReference type="Proteomes" id="UP000567293"/>
    </source>
</evidence>
<evidence type="ECO:0000313" key="1">
    <source>
        <dbReference type="EMBL" id="MBA0088701.1"/>
    </source>
</evidence>
<dbReference type="EMBL" id="JACDQQ010002637">
    <property type="protein sequence ID" value="MBA0088701.1"/>
    <property type="molecule type" value="Genomic_DNA"/>
</dbReference>
<protein>
    <submittedName>
        <fullName evidence="1">Uncharacterized protein</fullName>
    </submittedName>
</protein>
<dbReference type="InterPro" id="IPR027417">
    <property type="entry name" value="P-loop_NTPase"/>
</dbReference>
<organism evidence="1 2">
    <name type="scientific">Candidatus Acidiferrum panamense</name>
    <dbReference type="NCBI Taxonomy" id="2741543"/>
    <lineage>
        <taxon>Bacteria</taxon>
        <taxon>Pseudomonadati</taxon>
        <taxon>Acidobacteriota</taxon>
        <taxon>Terriglobia</taxon>
        <taxon>Candidatus Acidiferrales</taxon>
        <taxon>Candidatus Acidiferrum</taxon>
    </lineage>
</organism>
<dbReference type="AlphaFoldDB" id="A0A7V8NWI9"/>
<dbReference type="Gene3D" id="3.40.50.300">
    <property type="entry name" value="P-loop containing nucleotide triphosphate hydrolases"/>
    <property type="match status" value="1"/>
</dbReference>
<dbReference type="Proteomes" id="UP000567293">
    <property type="component" value="Unassembled WGS sequence"/>
</dbReference>
<reference evidence="1" key="1">
    <citation type="submission" date="2020-06" db="EMBL/GenBank/DDBJ databases">
        <title>Legume-microbial interactions unlock mineral nutrients during tropical forest succession.</title>
        <authorList>
            <person name="Epihov D.Z."/>
        </authorList>
    </citation>
    <scope>NUCLEOTIDE SEQUENCE [LARGE SCALE GENOMIC DNA]</scope>
    <source>
        <strain evidence="1">Pan2503</strain>
    </source>
</reference>
<accession>A0A7V8NWI9</accession>
<sequence length="67" mass="7675">MQFSPERFEEFCGRLQIDTKERGRVPFKWLGTQRYFVNEISAALAADIHTFVVLKGRQIGISTISLA</sequence>
<keyword evidence="2" id="KW-1185">Reference proteome</keyword>
<proteinExistence type="predicted"/>
<name>A0A7V8NWI9_9BACT</name>
<feature type="non-terminal residue" evidence="1">
    <location>
        <position position="67"/>
    </location>
</feature>
<gene>
    <name evidence="1" type="ORF">HRJ53_27240</name>
</gene>
<comment type="caution">
    <text evidence="1">The sequence shown here is derived from an EMBL/GenBank/DDBJ whole genome shotgun (WGS) entry which is preliminary data.</text>
</comment>